<reference evidence="5" key="1">
    <citation type="journal article" date="2019" name="Int. J. Syst. Evol. Microbiol.">
        <title>The Global Catalogue of Microorganisms (GCM) 10K type strain sequencing project: providing services to taxonomists for standard genome sequencing and annotation.</title>
        <authorList>
            <consortium name="The Broad Institute Genomics Platform"/>
            <consortium name="The Broad Institute Genome Sequencing Center for Infectious Disease"/>
            <person name="Wu L."/>
            <person name="Ma J."/>
        </authorList>
    </citation>
    <scope>NUCLEOTIDE SEQUENCE [LARGE SCALE GENOMIC DNA]</scope>
    <source>
        <strain evidence="5">CCM 8950</strain>
    </source>
</reference>
<gene>
    <name evidence="4" type="ORF">ACFP1H_04120</name>
</gene>
<evidence type="ECO:0000313" key="5">
    <source>
        <dbReference type="Proteomes" id="UP001596190"/>
    </source>
</evidence>
<keyword evidence="5" id="KW-1185">Reference proteome</keyword>
<comment type="caution">
    <text evidence="4">The sequence shown here is derived from an EMBL/GenBank/DDBJ whole genome shotgun (WGS) entry which is preliminary data.</text>
</comment>
<feature type="domain" description="SH3b" evidence="3">
    <location>
        <begin position="12"/>
        <end position="75"/>
    </location>
</feature>
<dbReference type="InterPro" id="IPR029052">
    <property type="entry name" value="Metallo-depent_PP-like"/>
</dbReference>
<protein>
    <submittedName>
        <fullName evidence="4">SH3 domain-containing protein</fullName>
    </submittedName>
</protein>
<dbReference type="SUPFAM" id="SSF56300">
    <property type="entry name" value="Metallo-dependent phosphatases"/>
    <property type="match status" value="1"/>
</dbReference>
<dbReference type="InterPro" id="IPR004843">
    <property type="entry name" value="Calcineurin-like_PHP"/>
</dbReference>
<proteinExistence type="predicted"/>
<dbReference type="RefSeq" id="WP_137630175.1">
    <property type="nucleotide sequence ID" value="NZ_BJDO01000005.1"/>
</dbReference>
<evidence type="ECO:0000259" key="3">
    <source>
        <dbReference type="Pfam" id="PF08460"/>
    </source>
</evidence>
<organism evidence="4 5">
    <name type="scientific">Secundilactobacillus hailunensis</name>
    <dbReference type="NCBI Taxonomy" id="2559923"/>
    <lineage>
        <taxon>Bacteria</taxon>
        <taxon>Bacillati</taxon>
        <taxon>Bacillota</taxon>
        <taxon>Bacilli</taxon>
        <taxon>Lactobacillales</taxon>
        <taxon>Lactobacillaceae</taxon>
        <taxon>Secundilactobacillus</taxon>
    </lineage>
</organism>
<feature type="domain" description="Calcineurin-like phosphoesterase" evidence="2">
    <location>
        <begin position="415"/>
        <end position="660"/>
    </location>
</feature>
<dbReference type="Gene3D" id="3.60.21.10">
    <property type="match status" value="1"/>
</dbReference>
<sequence>MPIDVSNTPDMYTINANGTFTFNAQAGVRNEPNIDTTPIVYYESGESVNYSKKLKNGNWLWLSYESASGTTRYAPYANTDTGEYLGTDSNASVQPIVPPTGTETGQTGELGSLTGQAGADVANQTPDGTTLTESGQFTFSEPVAGRASTDMDAEHLDSWSIGETVDYNAKIKADGHYWFQYVNTNGLTYYVPYVTISPFRYYGTDTNPGDPVIPQKTTTGGGETEITRSHNGTDTPMPAMTSDPNREPAGEGVTYPTVATLTITSDAWGRDKAYMNSHGVQNIRLYKKGTPINYTGKVFNDGHLWVVLRNGQFLPVSTYVNVESIHRSGKSGAAKDESDYSYVINDRGKIQPISEYWPYTTDTDDTRRDTRPWEVGTSITDIDTTTAVQPTTDELAAMQKMSDLIDQEAASDCVTIAYTTDTHVDSYKTPSTARVLRNMQLMSYYAANFGVDLVVHGGDLNDGVKPKNFSVADVKRAMDAIKLSHRPFIVLQGNHDDNSGYARDETLDNADQVITNNEAAPLRLDQFSQWLNVPSVNDEIEGIKTNPYNAVFGRYDVPDSNVTVLVLDGFDMADNPNPNREAYRHGHTDYSAGQQKWLNKTLGEISADRKIVVFDHIALNGIGSAWNYNADVDGLFENSTTTSYKPGVTASGNIYTSLVNHQSTYHNILGFFAGHTHCDNYATSGGIEFVTTLAGVADRALDVDRFDNAKTTQFRLGDIEENGWGVIQLNPTAGQVIQHRFGETDTPDNGGTSNVSGTHFLPSWEIDNLPQNTGGKA</sequence>
<dbReference type="Gene3D" id="2.30.30.40">
    <property type="entry name" value="SH3 Domains"/>
    <property type="match status" value="2"/>
</dbReference>
<feature type="region of interest" description="Disordered" evidence="1">
    <location>
        <begin position="207"/>
        <end position="252"/>
    </location>
</feature>
<evidence type="ECO:0000313" key="4">
    <source>
        <dbReference type="EMBL" id="MFC6253766.1"/>
    </source>
</evidence>
<dbReference type="EMBL" id="JBHSSA010000035">
    <property type="protein sequence ID" value="MFC6253766.1"/>
    <property type="molecule type" value="Genomic_DNA"/>
</dbReference>
<evidence type="ECO:0000259" key="2">
    <source>
        <dbReference type="Pfam" id="PF00149"/>
    </source>
</evidence>
<evidence type="ECO:0000256" key="1">
    <source>
        <dbReference type="SAM" id="MobiDB-lite"/>
    </source>
</evidence>
<dbReference type="InterPro" id="IPR003646">
    <property type="entry name" value="SH3-like_bac-type"/>
</dbReference>
<dbReference type="Pfam" id="PF00149">
    <property type="entry name" value="Metallophos"/>
    <property type="match status" value="1"/>
</dbReference>
<dbReference type="Pfam" id="PF08460">
    <property type="entry name" value="SH3_5"/>
    <property type="match status" value="2"/>
</dbReference>
<dbReference type="Proteomes" id="UP001596190">
    <property type="component" value="Unassembled WGS sequence"/>
</dbReference>
<name>A0ABW1T6T2_9LACO</name>
<accession>A0ABW1T6T2</accession>
<feature type="domain" description="SH3b" evidence="3">
    <location>
        <begin position="131"/>
        <end position="192"/>
    </location>
</feature>